<proteinExistence type="predicted"/>
<dbReference type="Gene3D" id="3.60.15.10">
    <property type="entry name" value="Ribonuclease Z/Hydroxyacylglutathione hydrolase-like"/>
    <property type="match status" value="1"/>
</dbReference>
<reference evidence="2 3" key="1">
    <citation type="submission" date="2014-09" db="EMBL/GenBank/DDBJ databases">
        <title>Butyrate-producing bacteria isolated from human gut.</title>
        <authorList>
            <person name="Zhang Q."/>
            <person name="Zhao L."/>
        </authorList>
    </citation>
    <scope>NUCLEOTIDE SEQUENCE [LARGE SCALE GENOMIC DNA]</scope>
    <source>
        <strain evidence="2 3">21</strain>
    </source>
</reference>
<organism evidence="2 3">
    <name type="scientific">Eubacterium ramulus</name>
    <dbReference type="NCBI Taxonomy" id="39490"/>
    <lineage>
        <taxon>Bacteria</taxon>
        <taxon>Bacillati</taxon>
        <taxon>Bacillota</taxon>
        <taxon>Clostridia</taxon>
        <taxon>Eubacteriales</taxon>
        <taxon>Eubacteriaceae</taxon>
        <taxon>Eubacterium</taxon>
    </lineage>
</organism>
<dbReference type="InterPro" id="IPR041712">
    <property type="entry name" value="DHPS-like_MBL-fold"/>
</dbReference>
<dbReference type="InterPro" id="IPR036866">
    <property type="entry name" value="RibonucZ/Hydroxyglut_hydro"/>
</dbReference>
<dbReference type="CDD" id="cd07713">
    <property type="entry name" value="DHPS-like_MBL-fold"/>
    <property type="match status" value="1"/>
</dbReference>
<evidence type="ECO:0000313" key="2">
    <source>
        <dbReference type="EMBL" id="PWE87963.1"/>
    </source>
</evidence>
<accession>A0A2V1JX53</accession>
<dbReference type="Proteomes" id="UP000245288">
    <property type="component" value="Unassembled WGS sequence"/>
</dbReference>
<dbReference type="AlphaFoldDB" id="A0A2V1JX53"/>
<dbReference type="InterPro" id="IPR052926">
    <property type="entry name" value="Metallo-beta-lactamase_dom"/>
</dbReference>
<dbReference type="EMBL" id="JRFU01000009">
    <property type="protein sequence ID" value="PWE87963.1"/>
    <property type="molecule type" value="Genomic_DNA"/>
</dbReference>
<comment type="caution">
    <text evidence="2">The sequence shown here is derived from an EMBL/GenBank/DDBJ whole genome shotgun (WGS) entry which is preliminary data.</text>
</comment>
<gene>
    <name evidence="2" type="ORF">LG34_01150</name>
</gene>
<dbReference type="PANTHER" id="PTHR13754">
    <property type="entry name" value="METALLO-BETA-LACTAMASE SUPERFAMILY PROTEIN"/>
    <property type="match status" value="1"/>
</dbReference>
<name>A0A2V1JX53_EUBRA</name>
<evidence type="ECO:0000259" key="1">
    <source>
        <dbReference type="Pfam" id="PF00753"/>
    </source>
</evidence>
<dbReference type="InterPro" id="IPR001279">
    <property type="entry name" value="Metallo-B-lactamas"/>
</dbReference>
<dbReference type="Pfam" id="PF00753">
    <property type="entry name" value="Lactamase_B"/>
    <property type="match status" value="1"/>
</dbReference>
<dbReference type="SUPFAM" id="SSF56281">
    <property type="entry name" value="Metallo-hydrolase/oxidoreductase"/>
    <property type="match status" value="1"/>
</dbReference>
<evidence type="ECO:0000313" key="3">
    <source>
        <dbReference type="Proteomes" id="UP000245288"/>
    </source>
</evidence>
<dbReference type="OrthoDB" id="9803916at2"/>
<feature type="domain" description="Metallo-beta-lactamase" evidence="1">
    <location>
        <begin position="21"/>
        <end position="68"/>
    </location>
</feature>
<dbReference type="PANTHER" id="PTHR13754:SF13">
    <property type="entry name" value="METALLO-BETA-LACTAMASE SUPERFAMILY PROTEIN (AFU_ORTHOLOGUE AFUA_3G07630)"/>
    <property type="match status" value="1"/>
</dbReference>
<dbReference type="GO" id="GO:0016740">
    <property type="term" value="F:transferase activity"/>
    <property type="evidence" value="ECO:0007669"/>
    <property type="project" value="TreeGrafter"/>
</dbReference>
<protein>
    <submittedName>
        <fullName evidence="2">Metallo-beta-lactamase</fullName>
    </submittedName>
</protein>
<sequence>MLATVLIDNISCGEMEGEWGLSIYIEYNEKNILLDTGASDLFAKNAKKLGKSIESVDYAVLSHAHYDHSDSMATFFKLNSHAPFFLRKGCQENCYAKKWIFHKYIGLPKHILTDYRDRIIYADRDYEIIPGVYLIPHKTPNLKMVGKRESMYRKEHHRWVYDDFSHEQSLVFRTQKGLVIFNSCCHGGVANIINEVGTTFPTEKVYGIIGGFHLFNKSEEEIKNVIQQIKDTGINYVCTGHCTKDRAYKILKNGLGDIVHQLKVGLQIEI</sequence>
<keyword evidence="3" id="KW-1185">Reference proteome</keyword>